<protein>
    <submittedName>
        <fullName evidence="5">XRE family transcriptional regulator</fullName>
    </submittedName>
</protein>
<evidence type="ECO:0000256" key="2">
    <source>
        <dbReference type="SAM" id="Coils"/>
    </source>
</evidence>
<evidence type="ECO:0000313" key="6">
    <source>
        <dbReference type="Proteomes" id="UP000243591"/>
    </source>
</evidence>
<keyword evidence="3" id="KW-1133">Transmembrane helix</keyword>
<dbReference type="GO" id="GO:0003677">
    <property type="term" value="F:DNA binding"/>
    <property type="evidence" value="ECO:0007669"/>
    <property type="project" value="UniProtKB-KW"/>
</dbReference>
<name>A0A291BXG3_BROTH</name>
<evidence type="ECO:0000256" key="3">
    <source>
        <dbReference type="SAM" id="Phobius"/>
    </source>
</evidence>
<feature type="transmembrane region" description="Helical" evidence="3">
    <location>
        <begin position="148"/>
        <end position="168"/>
    </location>
</feature>
<keyword evidence="6" id="KW-1185">Reference proteome</keyword>
<dbReference type="PANTHER" id="PTHR46558">
    <property type="entry name" value="TRACRIPTIONAL REGULATORY PROTEIN-RELATED-RELATED"/>
    <property type="match status" value="1"/>
</dbReference>
<evidence type="ECO:0000256" key="1">
    <source>
        <dbReference type="ARBA" id="ARBA00023125"/>
    </source>
</evidence>
<dbReference type="CDD" id="cd00093">
    <property type="entry name" value="HTH_XRE"/>
    <property type="match status" value="1"/>
</dbReference>
<dbReference type="Gene3D" id="1.10.260.40">
    <property type="entry name" value="lambda repressor-like DNA-binding domains"/>
    <property type="match status" value="1"/>
</dbReference>
<dbReference type="InterPro" id="IPR001387">
    <property type="entry name" value="Cro/C1-type_HTH"/>
</dbReference>
<evidence type="ECO:0000313" key="5">
    <source>
        <dbReference type="EMBL" id="ATF25955.1"/>
    </source>
</evidence>
<feature type="transmembrane region" description="Helical" evidence="3">
    <location>
        <begin position="112"/>
        <end position="136"/>
    </location>
</feature>
<dbReference type="EMBL" id="CP023483">
    <property type="protein sequence ID" value="ATF25955.1"/>
    <property type="molecule type" value="Genomic_DNA"/>
</dbReference>
<keyword evidence="3" id="KW-0472">Membrane</keyword>
<feature type="coiled-coil region" evidence="2">
    <location>
        <begin position="61"/>
        <end position="95"/>
    </location>
</feature>
<proteinExistence type="predicted"/>
<dbReference type="SUPFAM" id="SSF47413">
    <property type="entry name" value="lambda repressor-like DNA-binding domains"/>
    <property type="match status" value="1"/>
</dbReference>
<dbReference type="KEGG" id="bths:CNY62_05810"/>
<dbReference type="Pfam" id="PF01381">
    <property type="entry name" value="HTH_3"/>
    <property type="match status" value="1"/>
</dbReference>
<reference evidence="5 6" key="1">
    <citation type="submission" date="2017-09" db="EMBL/GenBank/DDBJ databases">
        <title>Complete Genome Sequences of Two Strains of the Meat Spoilage Bacterium Brochothrix thermosphacta Isolated from Ground Chicken.</title>
        <authorList>
            <person name="Paoli G.C."/>
            <person name="Wijey C."/>
            <person name="Chen C.-Y."/>
            <person name="Nguyen L."/>
            <person name="Yan X."/>
            <person name="Irwin P.L."/>
        </authorList>
    </citation>
    <scope>NUCLEOTIDE SEQUENCE [LARGE SCALE GENOMIC DNA]</scope>
    <source>
        <strain evidence="5 6">BI</strain>
    </source>
</reference>
<evidence type="ECO:0000259" key="4">
    <source>
        <dbReference type="PROSITE" id="PS50943"/>
    </source>
</evidence>
<dbReference type="AlphaFoldDB" id="A0A291BXG3"/>
<dbReference type="PANTHER" id="PTHR46558:SF4">
    <property type="entry name" value="DNA-BIDING PHAGE PROTEIN"/>
    <property type="match status" value="1"/>
</dbReference>
<dbReference type="Proteomes" id="UP000243591">
    <property type="component" value="Chromosome"/>
</dbReference>
<sequence>MLHFKNWGRIYMLGKQLKSARLSNNFTQQEVADKLNISRQSISKWENGSSAPDVHTLKMLASFYKTSIQDLTKENEHLERKIETNKHNIHTQKQKFSNIKKTLTKNETDDSWFLLIMLFFTFIYAPLSFIVIPLVIIKNKKDNHLYKWIIIVTIITTAFTCFVVYGWLSDVFNFGGTITVE</sequence>
<dbReference type="SMART" id="SM00530">
    <property type="entry name" value="HTH_XRE"/>
    <property type="match status" value="1"/>
</dbReference>
<organism evidence="5 6">
    <name type="scientific">Brochothrix thermosphacta</name>
    <name type="common">Microbacterium thermosphactum</name>
    <dbReference type="NCBI Taxonomy" id="2756"/>
    <lineage>
        <taxon>Bacteria</taxon>
        <taxon>Bacillati</taxon>
        <taxon>Bacillota</taxon>
        <taxon>Bacilli</taxon>
        <taxon>Bacillales</taxon>
        <taxon>Listeriaceae</taxon>
        <taxon>Brochothrix</taxon>
    </lineage>
</organism>
<dbReference type="PROSITE" id="PS50943">
    <property type="entry name" value="HTH_CROC1"/>
    <property type="match status" value="1"/>
</dbReference>
<accession>A0A291BXG3</accession>
<dbReference type="InterPro" id="IPR010982">
    <property type="entry name" value="Lambda_DNA-bd_dom_sf"/>
</dbReference>
<keyword evidence="1" id="KW-0238">DNA-binding</keyword>
<feature type="domain" description="HTH cro/C1-type" evidence="4">
    <location>
        <begin position="17"/>
        <end position="71"/>
    </location>
</feature>
<gene>
    <name evidence="5" type="ORF">CNY62_05810</name>
</gene>
<keyword evidence="3" id="KW-0812">Transmembrane</keyword>
<keyword evidence="2" id="KW-0175">Coiled coil</keyword>